<comment type="caution">
    <text evidence="7">The sequence shown here is derived from an EMBL/GenBank/DDBJ whole genome shotgun (WGS) entry which is preliminary data.</text>
</comment>
<dbReference type="PANTHER" id="PTHR21240">
    <property type="entry name" value="2-AMINO-3-CARBOXYLMUCONATE-6-SEMIALDEHYDE DECARBOXYLASE"/>
    <property type="match status" value="1"/>
</dbReference>
<accession>A0ABS7UED8</accession>
<evidence type="ECO:0000259" key="6">
    <source>
        <dbReference type="Pfam" id="PF04909"/>
    </source>
</evidence>
<name>A0ABS7UED8_9ACTN</name>
<keyword evidence="2" id="KW-0862">Zinc</keyword>
<dbReference type="InterPro" id="IPR032466">
    <property type="entry name" value="Metal_Hydrolase"/>
</dbReference>
<evidence type="ECO:0000256" key="1">
    <source>
        <dbReference type="ARBA" id="ARBA00022723"/>
    </source>
</evidence>
<dbReference type="InterPro" id="IPR032465">
    <property type="entry name" value="ACMSD"/>
</dbReference>
<dbReference type="PANTHER" id="PTHR21240:SF29">
    <property type="entry name" value="AMIDOHYDROLASE-RELATED DOMAIN-CONTAINING PROTEIN"/>
    <property type="match status" value="1"/>
</dbReference>
<dbReference type="Proteomes" id="UP000780875">
    <property type="component" value="Unassembled WGS sequence"/>
</dbReference>
<organism evidence="7 8">
    <name type="scientific">Nocardioides mangrovi</name>
    <dbReference type="NCBI Taxonomy" id="2874580"/>
    <lineage>
        <taxon>Bacteria</taxon>
        <taxon>Bacillati</taxon>
        <taxon>Actinomycetota</taxon>
        <taxon>Actinomycetes</taxon>
        <taxon>Propionibacteriales</taxon>
        <taxon>Nocardioidaceae</taxon>
        <taxon>Nocardioides</taxon>
    </lineage>
</organism>
<dbReference type="EC" id="4.1.1.52" evidence="5"/>
<evidence type="ECO:0000256" key="3">
    <source>
        <dbReference type="ARBA" id="ARBA00023239"/>
    </source>
</evidence>
<keyword evidence="3" id="KW-0456">Lyase</keyword>
<feature type="domain" description="Amidohydrolase-related" evidence="6">
    <location>
        <begin position="5"/>
        <end position="294"/>
    </location>
</feature>
<sequence>MSGLVDVHSHFLPEWYVELARSLGHATPDGMPAWPTWSPEDHLAFMDQRDVARSLLSLSSPGVALGPGVDAVALARRVNDHGVGLVEAHPDRFGLLASLPLPDVDAALVELDRAFGLGAEGVVLATHADGTYLTDPSHEPLWGALADRECVVLLHPTSPPGWEQTSLGLPRPMVEFLVDTTRVVLGLALAGVLTRHPGLRLVVPHSGSLLPLLADRAALFQLGARMALPPDDPAHRQPGVVEALQGLWWDLAGTPTATHVGALHDRFGTERIVYGSDFCFTPPIAVDLQLGLLDQVWPGWRDATNAAAEGLTRRR</sequence>
<dbReference type="SUPFAM" id="SSF51556">
    <property type="entry name" value="Metallo-dependent hydrolases"/>
    <property type="match status" value="1"/>
</dbReference>
<evidence type="ECO:0000313" key="8">
    <source>
        <dbReference type="Proteomes" id="UP000780875"/>
    </source>
</evidence>
<reference evidence="7 8" key="1">
    <citation type="submission" date="2021-09" db="EMBL/GenBank/DDBJ databases">
        <title>Whole genome sequence of Nocardioides sp. GBK3QG-3.</title>
        <authorList>
            <person name="Tuo L."/>
        </authorList>
    </citation>
    <scope>NUCLEOTIDE SEQUENCE [LARGE SCALE GENOMIC DNA]</scope>
    <source>
        <strain evidence="7 8">GBK3QG-3</strain>
    </source>
</reference>
<evidence type="ECO:0000256" key="2">
    <source>
        <dbReference type="ARBA" id="ARBA00022833"/>
    </source>
</evidence>
<keyword evidence="8" id="KW-1185">Reference proteome</keyword>
<gene>
    <name evidence="7" type="ORF">K8U61_13290</name>
</gene>
<dbReference type="Gene3D" id="3.20.20.140">
    <property type="entry name" value="Metal-dependent hydrolases"/>
    <property type="match status" value="1"/>
</dbReference>
<dbReference type="EMBL" id="JAIQZJ010000007">
    <property type="protein sequence ID" value="MBZ5739142.1"/>
    <property type="molecule type" value="Genomic_DNA"/>
</dbReference>
<evidence type="ECO:0000256" key="4">
    <source>
        <dbReference type="ARBA" id="ARBA00036832"/>
    </source>
</evidence>
<dbReference type="RefSeq" id="WP_224123515.1">
    <property type="nucleotide sequence ID" value="NZ_JAIQZJ010000007.1"/>
</dbReference>
<dbReference type="InterPro" id="IPR006680">
    <property type="entry name" value="Amidohydro-rel"/>
</dbReference>
<dbReference type="Pfam" id="PF04909">
    <property type="entry name" value="Amidohydro_2"/>
    <property type="match status" value="1"/>
</dbReference>
<evidence type="ECO:0000256" key="5">
    <source>
        <dbReference type="ARBA" id="ARBA00038889"/>
    </source>
</evidence>
<proteinExistence type="predicted"/>
<comment type="catalytic activity">
    <reaction evidence="4">
        <text>6-methylsalicylate + H(+) = 3-methylphenol + CO2</text>
        <dbReference type="Rhea" id="RHEA:23112"/>
        <dbReference type="ChEBI" id="CHEBI:15378"/>
        <dbReference type="ChEBI" id="CHEBI:16526"/>
        <dbReference type="ChEBI" id="CHEBI:17231"/>
        <dbReference type="ChEBI" id="CHEBI:36658"/>
        <dbReference type="EC" id="4.1.1.52"/>
    </reaction>
    <physiologicalReaction direction="left-to-right" evidence="4">
        <dbReference type="Rhea" id="RHEA:23113"/>
    </physiologicalReaction>
</comment>
<evidence type="ECO:0000313" key="7">
    <source>
        <dbReference type="EMBL" id="MBZ5739142.1"/>
    </source>
</evidence>
<protein>
    <recommendedName>
        <fullName evidence="5">6-methylsalicylate decarboxylase</fullName>
        <ecNumber evidence="5">4.1.1.52</ecNumber>
    </recommendedName>
</protein>
<keyword evidence="1" id="KW-0479">Metal-binding</keyword>